<keyword evidence="2" id="KW-1185">Reference proteome</keyword>
<organism evidence="1 2">
    <name type="scientific">Aspergillus japonicus CBS 114.51</name>
    <dbReference type="NCBI Taxonomy" id="1448312"/>
    <lineage>
        <taxon>Eukaryota</taxon>
        <taxon>Fungi</taxon>
        <taxon>Dikarya</taxon>
        <taxon>Ascomycota</taxon>
        <taxon>Pezizomycotina</taxon>
        <taxon>Eurotiomycetes</taxon>
        <taxon>Eurotiomycetidae</taxon>
        <taxon>Eurotiales</taxon>
        <taxon>Aspergillaceae</taxon>
        <taxon>Aspergillus</taxon>
        <taxon>Aspergillus subgen. Circumdati</taxon>
    </lineage>
</organism>
<evidence type="ECO:0008006" key="3">
    <source>
        <dbReference type="Google" id="ProtNLM"/>
    </source>
</evidence>
<dbReference type="InterPro" id="IPR008775">
    <property type="entry name" value="Phytyl_CoA_dOase-like"/>
</dbReference>
<dbReference type="SUPFAM" id="SSF51197">
    <property type="entry name" value="Clavaminate synthase-like"/>
    <property type="match status" value="1"/>
</dbReference>
<reference evidence="1 2" key="1">
    <citation type="submission" date="2018-02" db="EMBL/GenBank/DDBJ databases">
        <title>The genomes of Aspergillus section Nigri reveals drivers in fungal speciation.</title>
        <authorList>
            <consortium name="DOE Joint Genome Institute"/>
            <person name="Vesth T.C."/>
            <person name="Nybo J."/>
            <person name="Theobald S."/>
            <person name="Brandl J."/>
            <person name="Frisvad J.C."/>
            <person name="Nielsen K.F."/>
            <person name="Lyhne E.K."/>
            <person name="Kogle M.E."/>
            <person name="Kuo A."/>
            <person name="Riley R."/>
            <person name="Clum A."/>
            <person name="Nolan M."/>
            <person name="Lipzen A."/>
            <person name="Salamov A."/>
            <person name="Henrissat B."/>
            <person name="Wiebenga A."/>
            <person name="De vries R.P."/>
            <person name="Grigoriev I.V."/>
            <person name="Mortensen U.H."/>
            <person name="Andersen M.R."/>
            <person name="Baker S.E."/>
        </authorList>
    </citation>
    <scope>NUCLEOTIDE SEQUENCE [LARGE SCALE GENOMIC DNA]</scope>
    <source>
        <strain evidence="1 2">CBS 114.51</strain>
    </source>
</reference>
<evidence type="ECO:0000313" key="1">
    <source>
        <dbReference type="EMBL" id="RAH81933.1"/>
    </source>
</evidence>
<dbReference type="RefSeq" id="XP_025527827.1">
    <property type="nucleotide sequence ID" value="XM_025675092.1"/>
</dbReference>
<dbReference type="EMBL" id="KZ824792">
    <property type="protein sequence ID" value="RAH81933.1"/>
    <property type="molecule type" value="Genomic_DNA"/>
</dbReference>
<accession>A0A8T8X1G5</accession>
<dbReference type="Proteomes" id="UP000249497">
    <property type="component" value="Unassembled WGS sequence"/>
</dbReference>
<protein>
    <recommendedName>
        <fullName evidence="3">PhyH-domain-containing protein</fullName>
    </recommendedName>
</protein>
<gene>
    <name evidence="1" type="ORF">BO86DRAFT_418905</name>
</gene>
<dbReference type="GeneID" id="37178784"/>
<proteinExistence type="predicted"/>
<evidence type="ECO:0000313" key="2">
    <source>
        <dbReference type="Proteomes" id="UP000249497"/>
    </source>
</evidence>
<sequence>MMPRTRNTVVATTPLCSHEENVYLLIRRRWTQEVHDLPRTPEATYIVLCRTENYANSHAGFNWLLRGACVASVFRQLTSEPMLLFKEKINYKLAGSGEFFLCPVEQDDRCIAPERVHSRQWTPCDLQPGEILVFGSYLAHKSGANTSPMDRRAIYATFNREAEGDLHDEYYEDRRKLWPATPMRQEGTDYEDGDFSMARDWLQD</sequence>
<dbReference type="Pfam" id="PF05721">
    <property type="entry name" value="PhyH"/>
    <property type="match status" value="1"/>
</dbReference>
<dbReference type="OrthoDB" id="445007at2759"/>
<name>A0A8T8X1G5_ASPJA</name>
<dbReference type="AlphaFoldDB" id="A0A8T8X1G5"/>
<dbReference type="Gene3D" id="2.60.120.620">
    <property type="entry name" value="q2cbj1_9rhob like domain"/>
    <property type="match status" value="1"/>
</dbReference>